<dbReference type="Gene3D" id="3.90.640.20">
    <property type="entry name" value="Heat-shock cognate protein, ATPase"/>
    <property type="match status" value="1"/>
</dbReference>
<accession>A0ABS9J0G7</accession>
<dbReference type="InterPro" id="IPR037126">
    <property type="entry name" value="PdaC/RsiV-like_sf"/>
</dbReference>
<evidence type="ECO:0000313" key="4">
    <source>
        <dbReference type="Proteomes" id="UP000829517"/>
    </source>
</evidence>
<organism evidence="3 4">
    <name type="scientific">Joostella atrarenae</name>
    <dbReference type="NCBI Taxonomy" id="679257"/>
    <lineage>
        <taxon>Bacteria</taxon>
        <taxon>Pseudomonadati</taxon>
        <taxon>Bacteroidota</taxon>
        <taxon>Flavobacteriia</taxon>
        <taxon>Flavobacteriales</taxon>
        <taxon>Flavobacteriaceae</taxon>
        <taxon>Joostella</taxon>
    </lineage>
</organism>
<dbReference type="PROSITE" id="PS51257">
    <property type="entry name" value="PROKAR_LIPOPROTEIN"/>
    <property type="match status" value="1"/>
</dbReference>
<reference evidence="3 4" key="1">
    <citation type="submission" date="2021-01" db="EMBL/GenBank/DDBJ databases">
        <title>Genome sequencing of Joostella atrarenae M1-2 (= KCTC 23194).</title>
        <authorList>
            <person name="Zakaria M.R."/>
            <person name="Lam M.Q."/>
            <person name="Chong C.S."/>
        </authorList>
    </citation>
    <scope>NUCLEOTIDE SEQUENCE [LARGE SCALE GENOMIC DNA]</scope>
    <source>
        <strain evidence="3 4">M1-2</strain>
    </source>
</reference>
<protein>
    <submittedName>
        <fullName evidence="3">DUF3298 and DUF4163 domain-containing protein</fullName>
    </submittedName>
</protein>
<proteinExistence type="predicted"/>
<dbReference type="Pfam" id="PF11738">
    <property type="entry name" value="DUF3298"/>
    <property type="match status" value="1"/>
</dbReference>
<dbReference type="InterPro" id="IPR025303">
    <property type="entry name" value="PdaC"/>
</dbReference>
<dbReference type="Proteomes" id="UP000829517">
    <property type="component" value="Unassembled WGS sequence"/>
</dbReference>
<gene>
    <name evidence="3" type="ORF">JM658_03250</name>
</gene>
<evidence type="ECO:0000313" key="3">
    <source>
        <dbReference type="EMBL" id="MCF8713833.1"/>
    </source>
</evidence>
<feature type="domain" description="DUF3298" evidence="1">
    <location>
        <begin position="160"/>
        <end position="236"/>
    </location>
</feature>
<dbReference type="RefSeq" id="WP_236957792.1">
    <property type="nucleotide sequence ID" value="NZ_JAETXX010000001.1"/>
</dbReference>
<feature type="domain" description="Deacetylase PdaC" evidence="2">
    <location>
        <begin position="37"/>
        <end position="138"/>
    </location>
</feature>
<dbReference type="EMBL" id="JAETXX010000001">
    <property type="protein sequence ID" value="MCF8713833.1"/>
    <property type="molecule type" value="Genomic_DNA"/>
</dbReference>
<evidence type="ECO:0000259" key="2">
    <source>
        <dbReference type="Pfam" id="PF13739"/>
    </source>
</evidence>
<dbReference type="Pfam" id="PF13739">
    <property type="entry name" value="PdaC"/>
    <property type="match status" value="1"/>
</dbReference>
<sequence length="251" mass="28461">MKNFFAIGIVISILFIGCEKKETLSFVNHNIINDTCENCAKVVINTPQAQPESPIATSINQEVDKFIISILNYSEERTTDSLETAIGIFKNDYKKLKERFPEDIIPWEATINGEIAFENEKFTSIKIDSYVFTGGAHGYGSVSYLNFDNATGNIIPSEGLFKDEEAFIDYAEETFRNQEKIESDANINSTGFMFEDDNFHLPNSIGFNEKGIILIYNPYEISAYADGLTKIEIPFEKANEFIKPEWHEATH</sequence>
<dbReference type="InterPro" id="IPR021729">
    <property type="entry name" value="DUF3298"/>
</dbReference>
<name>A0ABS9J0G7_9FLAO</name>
<dbReference type="Gene3D" id="3.30.565.40">
    <property type="entry name" value="Fervidobacterium nodosum Rt17-B1 like"/>
    <property type="match status" value="1"/>
</dbReference>
<keyword evidence="4" id="KW-1185">Reference proteome</keyword>
<comment type="caution">
    <text evidence="3">The sequence shown here is derived from an EMBL/GenBank/DDBJ whole genome shotgun (WGS) entry which is preliminary data.</text>
</comment>
<evidence type="ECO:0000259" key="1">
    <source>
        <dbReference type="Pfam" id="PF11738"/>
    </source>
</evidence>